<dbReference type="FunFam" id="3.30.160.60:FF:002343">
    <property type="entry name" value="Zinc finger protein 33A"/>
    <property type="match status" value="3"/>
</dbReference>
<dbReference type="GO" id="GO:0000981">
    <property type="term" value="F:DNA-binding transcription factor activity, RNA polymerase II-specific"/>
    <property type="evidence" value="ECO:0007669"/>
    <property type="project" value="TreeGrafter"/>
</dbReference>
<evidence type="ECO:0000256" key="4">
    <source>
        <dbReference type="ARBA" id="ARBA00022737"/>
    </source>
</evidence>
<keyword evidence="7" id="KW-0805">Transcription regulation</keyword>
<keyword evidence="15" id="KW-1185">Reference proteome</keyword>
<feature type="non-terminal residue" evidence="14">
    <location>
        <position position="439"/>
    </location>
</feature>
<evidence type="ECO:0000256" key="12">
    <source>
        <dbReference type="SAM" id="MobiDB-lite"/>
    </source>
</evidence>
<keyword evidence="10" id="KW-0539">Nucleus</keyword>
<dbReference type="GO" id="GO:0005634">
    <property type="term" value="C:nucleus"/>
    <property type="evidence" value="ECO:0007669"/>
    <property type="project" value="UniProtKB-SubCell"/>
</dbReference>
<feature type="non-terminal residue" evidence="14">
    <location>
        <position position="1"/>
    </location>
</feature>
<comment type="subcellular location">
    <subcellularLocation>
        <location evidence="1">Nucleus</location>
    </subcellularLocation>
</comment>
<accession>A0A8X7XDK3</accession>
<feature type="domain" description="C2H2-type" evidence="13">
    <location>
        <begin position="251"/>
        <end position="278"/>
    </location>
</feature>
<gene>
    <name evidence="14" type="primary">Znf3_8</name>
    <name evidence="14" type="ORF">GTO96_0017329</name>
</gene>
<dbReference type="Pfam" id="PF00096">
    <property type="entry name" value="zf-C2H2"/>
    <property type="match status" value="5"/>
</dbReference>
<feature type="compositionally biased region" description="Basic and acidic residues" evidence="12">
    <location>
        <begin position="147"/>
        <end position="156"/>
    </location>
</feature>
<feature type="region of interest" description="Disordered" evidence="12">
    <location>
        <begin position="105"/>
        <end position="124"/>
    </location>
</feature>
<dbReference type="PROSITE" id="PS50157">
    <property type="entry name" value="ZINC_FINGER_C2H2_2"/>
    <property type="match status" value="6"/>
</dbReference>
<dbReference type="Proteomes" id="UP000886611">
    <property type="component" value="Unassembled WGS sequence"/>
</dbReference>
<feature type="domain" description="C2H2-type" evidence="13">
    <location>
        <begin position="307"/>
        <end position="334"/>
    </location>
</feature>
<keyword evidence="3" id="KW-0479">Metal-binding</keyword>
<keyword evidence="4" id="KW-0677">Repeat</keyword>
<evidence type="ECO:0000256" key="7">
    <source>
        <dbReference type="ARBA" id="ARBA00023015"/>
    </source>
</evidence>
<feature type="domain" description="C2H2-type" evidence="13">
    <location>
        <begin position="195"/>
        <end position="222"/>
    </location>
</feature>
<dbReference type="GO" id="GO:0000978">
    <property type="term" value="F:RNA polymerase II cis-regulatory region sequence-specific DNA binding"/>
    <property type="evidence" value="ECO:0007669"/>
    <property type="project" value="TreeGrafter"/>
</dbReference>
<feature type="region of interest" description="Disordered" evidence="12">
    <location>
        <begin position="132"/>
        <end position="180"/>
    </location>
</feature>
<comment type="caution">
    <text evidence="14">The sequence shown here is derived from an EMBL/GenBank/DDBJ whole genome shotgun (WGS) entry which is preliminary data.</text>
</comment>
<dbReference type="PANTHER" id="PTHR46105">
    <property type="entry name" value="AGAP004733-PA"/>
    <property type="match status" value="1"/>
</dbReference>
<dbReference type="InterPro" id="IPR050457">
    <property type="entry name" value="ZnFinger_BTB_dom_contain"/>
</dbReference>
<dbReference type="GO" id="GO:0008270">
    <property type="term" value="F:zinc ion binding"/>
    <property type="evidence" value="ECO:0007669"/>
    <property type="project" value="UniProtKB-KW"/>
</dbReference>
<dbReference type="Gene3D" id="3.30.160.60">
    <property type="entry name" value="Classic Zinc Finger"/>
    <property type="match status" value="6"/>
</dbReference>
<comment type="similarity">
    <text evidence="2">Belongs to the krueppel C2H2-type zinc-finger protein family.</text>
</comment>
<evidence type="ECO:0000256" key="2">
    <source>
        <dbReference type="ARBA" id="ARBA00006991"/>
    </source>
</evidence>
<dbReference type="FunFam" id="3.30.160.60:FF:000663">
    <property type="entry name" value="Zinc finger protein 45"/>
    <property type="match status" value="1"/>
</dbReference>
<dbReference type="PROSITE" id="PS00028">
    <property type="entry name" value="ZINC_FINGER_C2H2_1"/>
    <property type="match status" value="6"/>
</dbReference>
<dbReference type="PANTHER" id="PTHR46105:SF5">
    <property type="entry name" value="ZINC FINGER AND BTB DOMAIN-CONTAINING PROTEIN 44 ISOFORM X1"/>
    <property type="match status" value="1"/>
</dbReference>
<evidence type="ECO:0000256" key="3">
    <source>
        <dbReference type="ARBA" id="ARBA00022723"/>
    </source>
</evidence>
<feature type="domain" description="C2H2-type" evidence="13">
    <location>
        <begin position="223"/>
        <end position="250"/>
    </location>
</feature>
<keyword evidence="6" id="KW-0862">Zinc</keyword>
<evidence type="ECO:0000313" key="14">
    <source>
        <dbReference type="EMBL" id="KAG2465445.1"/>
    </source>
</evidence>
<evidence type="ECO:0000256" key="11">
    <source>
        <dbReference type="PROSITE-ProRule" id="PRU00042"/>
    </source>
</evidence>
<sequence length="439" mass="49695">MDIRLAHIKQEDCEWGAPEDLCVKVEDCDSEGEAKRKHFVVKVEDSKDFSVSLELQKCETENAWKQDVSEESPPGLQSWLTDMGQLANQENSTGVKSELLEFKEEMREGEEQQPPSSSVGMSFQDHASFSTSSFAQTSHQCRLQQKQVKEKMKESTRGSNNVTSVSFQRNSPSAGQPTQSGAVITDQFRTGRKHHHCLECGKQFSHNSSLYKHMKIHAGEKPHCCSECGKRFLERNYLNVHMTVHTGEKPHCCPECGKRFSQIRSLQIHTRIHTGEKPYSCPECGKRFYDSSSLQKHTRIHTGEKPYCCFECGKRLSNSSNFRSHVRIHTGEKPYTCSQCGKRFSSSGGFRKHRQIHTGEKPPQNVANDVPTIAEKVKKNLLCEESHPFDIVPCHCHQVILPHENRIVTSFHLQLLFALTVPQAPIPLLRSSMNSSGDV</sequence>
<protein>
    <submittedName>
        <fullName evidence="14">ZNF3 protein</fullName>
    </submittedName>
</protein>
<name>A0A8X7XDK3_POLSE</name>
<evidence type="ECO:0000259" key="13">
    <source>
        <dbReference type="PROSITE" id="PS50157"/>
    </source>
</evidence>
<dbReference type="InterPro" id="IPR013087">
    <property type="entry name" value="Znf_C2H2_type"/>
</dbReference>
<dbReference type="SUPFAM" id="SSF57667">
    <property type="entry name" value="beta-beta-alpha zinc fingers"/>
    <property type="match status" value="4"/>
</dbReference>
<evidence type="ECO:0000256" key="6">
    <source>
        <dbReference type="ARBA" id="ARBA00022833"/>
    </source>
</evidence>
<dbReference type="FunFam" id="3.30.160.60:FF:001155">
    <property type="entry name" value="Zinc finger 30C"/>
    <property type="match status" value="1"/>
</dbReference>
<evidence type="ECO:0000256" key="8">
    <source>
        <dbReference type="ARBA" id="ARBA00023125"/>
    </source>
</evidence>
<dbReference type="EMBL" id="JAATIS010001721">
    <property type="protein sequence ID" value="KAG2465445.1"/>
    <property type="molecule type" value="Genomic_DNA"/>
</dbReference>
<evidence type="ECO:0000313" key="15">
    <source>
        <dbReference type="Proteomes" id="UP000886611"/>
    </source>
</evidence>
<dbReference type="InterPro" id="IPR036236">
    <property type="entry name" value="Znf_C2H2_sf"/>
</dbReference>
<dbReference type="AlphaFoldDB" id="A0A8X7XDK3"/>
<reference evidence="14 15" key="1">
    <citation type="journal article" date="2021" name="Cell">
        <title>Tracing the genetic footprints of vertebrate landing in non-teleost ray-finned fishes.</title>
        <authorList>
            <person name="Bi X."/>
            <person name="Wang K."/>
            <person name="Yang L."/>
            <person name="Pan H."/>
            <person name="Jiang H."/>
            <person name="Wei Q."/>
            <person name="Fang M."/>
            <person name="Yu H."/>
            <person name="Zhu C."/>
            <person name="Cai Y."/>
            <person name="He Y."/>
            <person name="Gan X."/>
            <person name="Zeng H."/>
            <person name="Yu D."/>
            <person name="Zhu Y."/>
            <person name="Jiang H."/>
            <person name="Qiu Q."/>
            <person name="Yang H."/>
            <person name="Zhang Y.E."/>
            <person name="Wang W."/>
            <person name="Zhu M."/>
            <person name="He S."/>
            <person name="Zhang G."/>
        </authorList>
    </citation>
    <scope>NUCLEOTIDE SEQUENCE [LARGE SCALE GENOMIC DNA]</scope>
    <source>
        <strain evidence="14">Bchr_013</strain>
    </source>
</reference>
<feature type="domain" description="C2H2-type" evidence="13">
    <location>
        <begin position="335"/>
        <end position="362"/>
    </location>
</feature>
<organism evidence="14 15">
    <name type="scientific">Polypterus senegalus</name>
    <name type="common">Senegal bichir</name>
    <dbReference type="NCBI Taxonomy" id="55291"/>
    <lineage>
        <taxon>Eukaryota</taxon>
        <taxon>Metazoa</taxon>
        <taxon>Chordata</taxon>
        <taxon>Craniata</taxon>
        <taxon>Vertebrata</taxon>
        <taxon>Euteleostomi</taxon>
        <taxon>Actinopterygii</taxon>
        <taxon>Polypteriformes</taxon>
        <taxon>Polypteridae</taxon>
        <taxon>Polypterus</taxon>
    </lineage>
</organism>
<keyword evidence="9" id="KW-0804">Transcription</keyword>
<evidence type="ECO:0000256" key="5">
    <source>
        <dbReference type="ARBA" id="ARBA00022771"/>
    </source>
</evidence>
<evidence type="ECO:0000256" key="10">
    <source>
        <dbReference type="ARBA" id="ARBA00023242"/>
    </source>
</evidence>
<proteinExistence type="inferred from homology"/>
<feature type="compositionally biased region" description="Polar residues" evidence="12">
    <location>
        <begin position="157"/>
        <end position="180"/>
    </location>
</feature>
<keyword evidence="5 11" id="KW-0863">Zinc-finger</keyword>
<dbReference type="SMART" id="SM00355">
    <property type="entry name" value="ZnF_C2H2"/>
    <property type="match status" value="6"/>
</dbReference>
<keyword evidence="8" id="KW-0238">DNA-binding</keyword>
<feature type="domain" description="C2H2-type" evidence="13">
    <location>
        <begin position="279"/>
        <end position="306"/>
    </location>
</feature>
<evidence type="ECO:0000256" key="9">
    <source>
        <dbReference type="ARBA" id="ARBA00023163"/>
    </source>
</evidence>
<dbReference type="FunFam" id="3.30.160.60:FF:000038">
    <property type="entry name" value="Zinc finger protein 624"/>
    <property type="match status" value="1"/>
</dbReference>
<evidence type="ECO:0000256" key="1">
    <source>
        <dbReference type="ARBA" id="ARBA00004123"/>
    </source>
</evidence>